<name>A0ABT5DFG5_9BACT</name>
<evidence type="ECO:0000313" key="3">
    <source>
        <dbReference type="EMBL" id="MDC0712407.1"/>
    </source>
</evidence>
<evidence type="ECO:0000256" key="1">
    <source>
        <dbReference type="SAM" id="SignalP"/>
    </source>
</evidence>
<keyword evidence="1" id="KW-0732">Signal</keyword>
<reference evidence="3 4" key="1">
    <citation type="submission" date="2022-11" db="EMBL/GenBank/DDBJ databases">
        <title>Minimal conservation of predation-associated metabolite biosynthetic gene clusters underscores biosynthetic potential of Myxococcota including descriptions for ten novel species: Archangium lansinium sp. nov., Myxococcus landrumus sp. nov., Nannocystis bai.</title>
        <authorList>
            <person name="Ahearne A."/>
            <person name="Stevens C."/>
            <person name="Dowd S."/>
        </authorList>
    </citation>
    <scope>NUCLEOTIDE SEQUENCE [LARGE SCALE GENOMIC DNA]</scope>
    <source>
        <strain evidence="3 4">NCWAL01</strain>
    </source>
</reference>
<keyword evidence="4" id="KW-1185">Reference proteome</keyword>
<dbReference type="RefSeq" id="WP_272142521.1">
    <property type="nucleotide sequence ID" value="NZ_JAQNDM010000002.1"/>
</dbReference>
<feature type="domain" description="Peptidase C14 caspase" evidence="2">
    <location>
        <begin position="25"/>
        <end position="248"/>
    </location>
</feature>
<proteinExistence type="predicted"/>
<comment type="caution">
    <text evidence="3">The sequence shown here is derived from an EMBL/GenBank/DDBJ whole genome shotgun (WGS) entry which is preliminary data.</text>
</comment>
<gene>
    <name evidence="3" type="ORF">POL68_28345</name>
</gene>
<feature type="chain" id="PRO_5045288907" evidence="1">
    <location>
        <begin position="19"/>
        <end position="769"/>
    </location>
</feature>
<dbReference type="Proteomes" id="UP001221838">
    <property type="component" value="Unassembled WGS sequence"/>
</dbReference>
<dbReference type="Gene3D" id="3.40.50.1460">
    <property type="match status" value="1"/>
</dbReference>
<evidence type="ECO:0000313" key="4">
    <source>
        <dbReference type="Proteomes" id="UP001221838"/>
    </source>
</evidence>
<protein>
    <submittedName>
        <fullName evidence="3">Caspase family protein</fullName>
    </submittedName>
</protein>
<dbReference type="Pfam" id="PF00656">
    <property type="entry name" value="Peptidase_C14"/>
    <property type="match status" value="1"/>
</dbReference>
<sequence length="769" mass="79458">MIRVLLLLAVLAAPMAHGEAPSRVRRLALLVGVNDGGPGRARLRYAASDAQSFARVLGELGGVTPADRVMLLETGRDGLLEGFTRLKALAESARASGAHRVEVLLYYSGHSDDEGLLLQGERMDYGELRRALGTLPADVRIAVLDSCASGAFARRKGGSPRPAFLVDSGVQVKGQAILTSSSEDEASQESDRLGGSFFTHHLVSGLRGAADVTRDGRVTLNEAYQFAFNETLARTERTQGGAQHPAYDIEMAGTGDLVMTDLRATSAGLILTEALEGRLYVRDESGALVVELMKTAGRPAELGLAPGRYRVRRELGGGMSEATLVLTEGKSTPLAAAHFSSVLSEATVSRGGPVGAEAEVTSTGLARRRVPFNASLVPGVSFNALVAGEAPVENAFALGVVNDGTALHGAALGLGANVYGEEVRGFSAAVGMNMAGGKTRGVQASVGLNISGEALNGMQAAVGGNWAGGSVEVGQLAAGVNVAMGSVSGVQGSAGVNVAAGDFRGAQATAGVNVTRGAFRGLQLASGINMTQKGFHGAQVATGVNWAGGALSGVQVSSGFNRAQGVSGLQVGLLNVGGDVTGAQVGLVNIGGVVKGSQVGLLNVAKEVHGVPLGLLSIVKEGQRHVEFWSSDIQLTNVGVKLGSKYVYSTLVAGIGPDDRFQRFSLGLGVGVHLPLTSRFWVDVDTVASGVHSREEPFEGETLLTQARVMAGFQIFSHFAVFAGPTYNAYFAFSPEGPQSITTMKVSKHKLGSDGTVQHWPGLQLGLRI</sequence>
<feature type="signal peptide" evidence="1">
    <location>
        <begin position="1"/>
        <end position="18"/>
    </location>
</feature>
<accession>A0ABT5DFG5</accession>
<dbReference type="EMBL" id="JAQNDM010000002">
    <property type="protein sequence ID" value="MDC0712407.1"/>
    <property type="molecule type" value="Genomic_DNA"/>
</dbReference>
<evidence type="ECO:0000259" key="2">
    <source>
        <dbReference type="Pfam" id="PF00656"/>
    </source>
</evidence>
<organism evidence="3 4">
    <name type="scientific">Stigmatella ashevillensis</name>
    <dbReference type="NCBI Taxonomy" id="2995309"/>
    <lineage>
        <taxon>Bacteria</taxon>
        <taxon>Pseudomonadati</taxon>
        <taxon>Myxococcota</taxon>
        <taxon>Myxococcia</taxon>
        <taxon>Myxococcales</taxon>
        <taxon>Cystobacterineae</taxon>
        <taxon>Archangiaceae</taxon>
        <taxon>Stigmatella</taxon>
    </lineage>
</organism>
<dbReference type="InterPro" id="IPR011600">
    <property type="entry name" value="Pept_C14_caspase"/>
</dbReference>